<proteinExistence type="predicted"/>
<organism evidence="2 3">
    <name type="scientific">Lysobacter niastensis</name>
    <dbReference type="NCBI Taxonomy" id="380629"/>
    <lineage>
        <taxon>Bacteria</taxon>
        <taxon>Pseudomonadati</taxon>
        <taxon>Pseudomonadota</taxon>
        <taxon>Gammaproteobacteria</taxon>
        <taxon>Lysobacterales</taxon>
        <taxon>Lysobacteraceae</taxon>
        <taxon>Lysobacter</taxon>
    </lineage>
</organism>
<keyword evidence="1" id="KW-0812">Transmembrane</keyword>
<keyword evidence="3" id="KW-1185">Reference proteome</keyword>
<reference evidence="2 3" key="1">
    <citation type="submission" date="2023-07" db="EMBL/GenBank/DDBJ databases">
        <title>Sorghum-associated microbial communities from plants grown in Nebraska, USA.</title>
        <authorList>
            <person name="Schachtman D."/>
        </authorList>
    </citation>
    <scope>NUCLEOTIDE SEQUENCE [LARGE SCALE GENOMIC DNA]</scope>
    <source>
        <strain evidence="2 3">BE198</strain>
    </source>
</reference>
<name>A0ABU1W8M6_9GAMM</name>
<evidence type="ECO:0008006" key="4">
    <source>
        <dbReference type="Google" id="ProtNLM"/>
    </source>
</evidence>
<comment type="caution">
    <text evidence="2">The sequence shown here is derived from an EMBL/GenBank/DDBJ whole genome shotgun (WGS) entry which is preliminary data.</text>
</comment>
<sequence>MPAPETRQQERPRSRRPVVWIAIAVIVLLLLLALRWVSQPSQIAGLILRQVGHALGLEITARGASEYRLRGTPMLAIRDVVARQPGASTPLLRAERIRLELPWSTVRARGADLTITRIELDAPQVDIAALQRWLATRPPSKTRIPTLTDGLHMVRGRVTGDGWSVEAIDLDLPDLHPQQPAKAQLRGRLISGEVRVPFDLDAAMTRPAAGAGVGLSGDISIQSKPWTLATDTTLSGRLHSGDDGVGLDRLRVAADAHYRNGDADQPFVLGLAGRLRMHEGDLDIAPLGLAVRGHGLIPTLDARGGFELGDALAMQLDGDIAQWPESWPALPAPIGQSTSSLPFQLMYRGQADLSAVTSLQLHRDGTAFDGRFRLPQMLNWIDAGAQGSPLPPLDGRLASPRIEIAGVVLEGIEIQFGDDAPTSP</sequence>
<feature type="transmembrane region" description="Helical" evidence="1">
    <location>
        <begin position="17"/>
        <end position="37"/>
    </location>
</feature>
<dbReference type="Proteomes" id="UP001251524">
    <property type="component" value="Unassembled WGS sequence"/>
</dbReference>
<accession>A0ABU1W8M6</accession>
<gene>
    <name evidence="2" type="ORF">J2X06_001127</name>
</gene>
<evidence type="ECO:0000313" key="2">
    <source>
        <dbReference type="EMBL" id="MDR7133943.1"/>
    </source>
</evidence>
<dbReference type="EMBL" id="JAVDVY010000001">
    <property type="protein sequence ID" value="MDR7133943.1"/>
    <property type="molecule type" value="Genomic_DNA"/>
</dbReference>
<protein>
    <recommendedName>
        <fullName evidence="4">AsmA family protein</fullName>
    </recommendedName>
</protein>
<dbReference type="RefSeq" id="WP_310059436.1">
    <property type="nucleotide sequence ID" value="NZ_JAVDVY010000001.1"/>
</dbReference>
<evidence type="ECO:0000256" key="1">
    <source>
        <dbReference type="SAM" id="Phobius"/>
    </source>
</evidence>
<keyword evidence="1" id="KW-0472">Membrane</keyword>
<evidence type="ECO:0000313" key="3">
    <source>
        <dbReference type="Proteomes" id="UP001251524"/>
    </source>
</evidence>
<keyword evidence="1" id="KW-1133">Transmembrane helix</keyword>